<dbReference type="EnsemblBacteria" id="ABF39728">
    <property type="protein sequence ID" value="ABF39728"/>
    <property type="gene ID" value="Acid345_0723"/>
</dbReference>
<dbReference type="Proteomes" id="UP000002432">
    <property type="component" value="Chromosome"/>
</dbReference>
<evidence type="ECO:0000256" key="1">
    <source>
        <dbReference type="ARBA" id="ARBA00004141"/>
    </source>
</evidence>
<dbReference type="CDD" id="cd02520">
    <property type="entry name" value="Glucosylceramide_synthase"/>
    <property type="match status" value="1"/>
</dbReference>
<dbReference type="RefSeq" id="WP_011521530.1">
    <property type="nucleotide sequence ID" value="NC_008009.1"/>
</dbReference>
<evidence type="ECO:0000256" key="8">
    <source>
        <dbReference type="ARBA" id="ARBA00023136"/>
    </source>
</evidence>
<evidence type="ECO:0000256" key="3">
    <source>
        <dbReference type="ARBA" id="ARBA00004991"/>
    </source>
</evidence>
<sequence>MHYAHLILEALTVIGAVSGTAYYALCLWGAARFIRERRAAQSEAFTPPVSILKPLKGADPSMYEAFRSHCLQDYPEYEIVFGVADLHDPAAQAVERLQQEFPELTIKLVQCSPSGGTNRKVATLQEMLPHARYPYLLINDSDIRVGTNYLHEVMGPMLDSKVGMVTALYRAAPGKTLGSKLEAIGIGTDFMGGVLSAREIEGGLHFALGSTLTFPREALEKIGGFAPLLDYLADDYELGARISQAGYQVALARTIVETHLPDYSWPAFWKHQLRWNRTIRDKRKGGYFGVLLTFGLPWALLTVIASLGAGWAWMLFLAVVVARYALALTLMGPILHDRRGTGNLSLVPLRDCVAMVLWFWTYLGDEIEWRGETFRLRDGKLIRIE</sequence>
<organism evidence="10 11">
    <name type="scientific">Koribacter versatilis (strain Ellin345)</name>
    <dbReference type="NCBI Taxonomy" id="204669"/>
    <lineage>
        <taxon>Bacteria</taxon>
        <taxon>Pseudomonadati</taxon>
        <taxon>Acidobacteriota</taxon>
        <taxon>Terriglobia</taxon>
        <taxon>Terriglobales</taxon>
        <taxon>Candidatus Korobacteraceae</taxon>
        <taxon>Candidatus Korobacter</taxon>
    </lineage>
</organism>
<dbReference type="PANTHER" id="PTHR12726">
    <property type="entry name" value="CERAMIDE GLUCOSYLTRANSFERASE"/>
    <property type="match status" value="1"/>
</dbReference>
<feature type="transmembrane region" description="Helical" evidence="9">
    <location>
        <begin position="286"/>
        <end position="305"/>
    </location>
</feature>
<evidence type="ECO:0000256" key="7">
    <source>
        <dbReference type="ARBA" id="ARBA00022989"/>
    </source>
</evidence>
<evidence type="ECO:0000256" key="5">
    <source>
        <dbReference type="ARBA" id="ARBA00022679"/>
    </source>
</evidence>
<proteinExistence type="predicted"/>
<dbReference type="GO" id="GO:0008120">
    <property type="term" value="F:ceramide glucosyltransferase activity"/>
    <property type="evidence" value="ECO:0007669"/>
    <property type="project" value="TreeGrafter"/>
</dbReference>
<keyword evidence="4" id="KW-0328">Glycosyltransferase</keyword>
<evidence type="ECO:0000313" key="10">
    <source>
        <dbReference type="EMBL" id="ABF39728.1"/>
    </source>
</evidence>
<name>Q1ITS2_KORVE</name>
<dbReference type="EMBL" id="CP000360">
    <property type="protein sequence ID" value="ABF39728.1"/>
    <property type="molecule type" value="Genomic_DNA"/>
</dbReference>
<dbReference type="InterPro" id="IPR025993">
    <property type="entry name" value="Ceramide_glucosylTrfase"/>
</dbReference>
<dbReference type="GO" id="GO:0016020">
    <property type="term" value="C:membrane"/>
    <property type="evidence" value="ECO:0007669"/>
    <property type="project" value="UniProtKB-SubCell"/>
</dbReference>
<dbReference type="KEGG" id="aba:Acid345_0723"/>
<dbReference type="CAZy" id="GT21">
    <property type="family name" value="Glycosyltransferase Family 21"/>
</dbReference>
<feature type="transmembrane region" description="Helical" evidence="9">
    <location>
        <begin position="311"/>
        <end position="332"/>
    </location>
</feature>
<evidence type="ECO:0000313" key="11">
    <source>
        <dbReference type="Proteomes" id="UP000002432"/>
    </source>
</evidence>
<comment type="pathway">
    <text evidence="2">Lipid metabolism; sphingolipid metabolism.</text>
</comment>
<keyword evidence="6 9" id="KW-0812">Transmembrane</keyword>
<evidence type="ECO:0000256" key="2">
    <source>
        <dbReference type="ARBA" id="ARBA00004760"/>
    </source>
</evidence>
<dbReference type="OrthoDB" id="9814255at2"/>
<evidence type="ECO:0000256" key="6">
    <source>
        <dbReference type="ARBA" id="ARBA00022692"/>
    </source>
</evidence>
<accession>Q1ITS2</accession>
<evidence type="ECO:0000256" key="9">
    <source>
        <dbReference type="SAM" id="Phobius"/>
    </source>
</evidence>
<gene>
    <name evidence="10" type="ordered locus">Acid345_0723</name>
</gene>
<keyword evidence="5" id="KW-0808">Transferase</keyword>
<dbReference type="InterPro" id="IPR029044">
    <property type="entry name" value="Nucleotide-diphossugar_trans"/>
</dbReference>
<comment type="subcellular location">
    <subcellularLocation>
        <location evidence="1">Membrane</location>
        <topology evidence="1">Multi-pass membrane protein</topology>
    </subcellularLocation>
</comment>
<dbReference type="Gene3D" id="3.90.550.10">
    <property type="entry name" value="Spore Coat Polysaccharide Biosynthesis Protein SpsA, Chain A"/>
    <property type="match status" value="1"/>
</dbReference>
<comment type="pathway">
    <text evidence="3">Sphingolipid metabolism.</text>
</comment>
<dbReference type="HOGENOM" id="CLU_030898_2_0_0"/>
<dbReference type="PANTHER" id="PTHR12726:SF0">
    <property type="entry name" value="CERAMIDE GLUCOSYLTRANSFERASE"/>
    <property type="match status" value="1"/>
</dbReference>
<dbReference type="eggNOG" id="COG1215">
    <property type="taxonomic scope" value="Bacteria"/>
</dbReference>
<keyword evidence="8 9" id="KW-0472">Membrane</keyword>
<dbReference type="GO" id="GO:0006679">
    <property type="term" value="P:glucosylceramide biosynthetic process"/>
    <property type="evidence" value="ECO:0007669"/>
    <property type="project" value="TreeGrafter"/>
</dbReference>
<dbReference type="STRING" id="204669.Acid345_0723"/>
<feature type="transmembrane region" description="Helical" evidence="9">
    <location>
        <begin position="6"/>
        <end position="28"/>
    </location>
</feature>
<dbReference type="InterPro" id="IPR017835">
    <property type="entry name" value="Hopen-assoc_HpnI"/>
</dbReference>
<keyword evidence="11" id="KW-1185">Reference proteome</keyword>
<protein>
    <submittedName>
        <fullName evidence="10">Ceramide glucosyltransferase, putative</fullName>
    </submittedName>
</protein>
<keyword evidence="7 9" id="KW-1133">Transmembrane helix</keyword>
<dbReference type="AlphaFoldDB" id="Q1ITS2"/>
<dbReference type="NCBIfam" id="TIGR03472">
    <property type="entry name" value="HpnI"/>
    <property type="match status" value="1"/>
</dbReference>
<dbReference type="Pfam" id="PF13506">
    <property type="entry name" value="Glyco_transf_21"/>
    <property type="match status" value="1"/>
</dbReference>
<evidence type="ECO:0000256" key="4">
    <source>
        <dbReference type="ARBA" id="ARBA00022676"/>
    </source>
</evidence>
<dbReference type="SUPFAM" id="SSF53448">
    <property type="entry name" value="Nucleotide-diphospho-sugar transferases"/>
    <property type="match status" value="1"/>
</dbReference>
<reference evidence="10 11" key="1">
    <citation type="journal article" date="2009" name="Appl. Environ. Microbiol.">
        <title>Three genomes from the phylum Acidobacteria provide insight into the lifestyles of these microorganisms in soils.</title>
        <authorList>
            <person name="Ward N.L."/>
            <person name="Challacombe J.F."/>
            <person name="Janssen P.H."/>
            <person name="Henrissat B."/>
            <person name="Coutinho P.M."/>
            <person name="Wu M."/>
            <person name="Xie G."/>
            <person name="Haft D.H."/>
            <person name="Sait M."/>
            <person name="Badger J."/>
            <person name="Barabote R.D."/>
            <person name="Bradley B."/>
            <person name="Brettin T.S."/>
            <person name="Brinkac L.M."/>
            <person name="Bruce D."/>
            <person name="Creasy T."/>
            <person name="Daugherty S.C."/>
            <person name="Davidsen T.M."/>
            <person name="DeBoy R.T."/>
            <person name="Detter J.C."/>
            <person name="Dodson R.J."/>
            <person name="Durkin A.S."/>
            <person name="Ganapathy A."/>
            <person name="Gwinn-Giglio M."/>
            <person name="Han C.S."/>
            <person name="Khouri H."/>
            <person name="Kiss H."/>
            <person name="Kothari S.P."/>
            <person name="Madupu R."/>
            <person name="Nelson K.E."/>
            <person name="Nelson W.C."/>
            <person name="Paulsen I."/>
            <person name="Penn K."/>
            <person name="Ren Q."/>
            <person name="Rosovitz M.J."/>
            <person name="Selengut J.D."/>
            <person name="Shrivastava S."/>
            <person name="Sullivan S.A."/>
            <person name="Tapia R."/>
            <person name="Thompson L.S."/>
            <person name="Watkins K.L."/>
            <person name="Yang Q."/>
            <person name="Yu C."/>
            <person name="Zafar N."/>
            <person name="Zhou L."/>
            <person name="Kuske C.R."/>
        </authorList>
    </citation>
    <scope>NUCLEOTIDE SEQUENCE [LARGE SCALE GENOMIC DNA]</scope>
    <source>
        <strain evidence="10 11">Ellin345</strain>
    </source>
</reference>